<organism evidence="3 4">
    <name type="scientific">Undibacterium hunanense</name>
    <dbReference type="NCBI Taxonomy" id="2762292"/>
    <lineage>
        <taxon>Bacteria</taxon>
        <taxon>Pseudomonadati</taxon>
        <taxon>Pseudomonadota</taxon>
        <taxon>Betaproteobacteria</taxon>
        <taxon>Burkholderiales</taxon>
        <taxon>Oxalobacteraceae</taxon>
        <taxon>Undibacterium</taxon>
    </lineage>
</organism>
<evidence type="ECO:0000313" key="3">
    <source>
        <dbReference type="EMBL" id="MBC3920578.1"/>
    </source>
</evidence>
<accession>A0ABR6ZXJ4</accession>
<protein>
    <submittedName>
        <fullName evidence="3">DUF2892 domain-containing protein</fullName>
    </submittedName>
</protein>
<feature type="transmembrane region" description="Helical" evidence="1">
    <location>
        <begin position="12"/>
        <end position="32"/>
    </location>
</feature>
<dbReference type="EMBL" id="JACOGF010000017">
    <property type="protein sequence ID" value="MBC3920578.1"/>
    <property type="molecule type" value="Genomic_DNA"/>
</dbReference>
<keyword evidence="1" id="KW-0812">Transmembrane</keyword>
<keyword evidence="4" id="KW-1185">Reference proteome</keyword>
<feature type="domain" description="Inner membrane protein YgaP-like transmembrane" evidence="2">
    <location>
        <begin position="4"/>
        <end position="66"/>
    </location>
</feature>
<gene>
    <name evidence="3" type="ORF">H8L32_24145</name>
</gene>
<keyword evidence="1" id="KW-1133">Transmembrane helix</keyword>
<dbReference type="Pfam" id="PF11127">
    <property type="entry name" value="YgaP-like_TM"/>
    <property type="match status" value="1"/>
</dbReference>
<reference evidence="3 4" key="1">
    <citation type="submission" date="2020-08" db="EMBL/GenBank/DDBJ databases">
        <title>Novel species isolated from subtropical streams in China.</title>
        <authorList>
            <person name="Lu H."/>
        </authorList>
    </citation>
    <scope>NUCLEOTIDE SEQUENCE [LARGE SCALE GENOMIC DNA]</scope>
    <source>
        <strain evidence="3 4">CY18W</strain>
    </source>
</reference>
<evidence type="ECO:0000259" key="2">
    <source>
        <dbReference type="Pfam" id="PF11127"/>
    </source>
</evidence>
<comment type="caution">
    <text evidence="3">The sequence shown here is derived from an EMBL/GenBank/DDBJ whole genome shotgun (WGS) entry which is preliminary data.</text>
</comment>
<proteinExistence type="predicted"/>
<keyword evidence="1" id="KW-0472">Membrane</keyword>
<dbReference type="InterPro" id="IPR021309">
    <property type="entry name" value="YgaP-like_TM"/>
</dbReference>
<dbReference type="Gene3D" id="6.10.140.1340">
    <property type="match status" value="1"/>
</dbReference>
<dbReference type="Proteomes" id="UP000650424">
    <property type="component" value="Unassembled WGS sequence"/>
</dbReference>
<sequence>MLYMKNLPSWERLLRIVAGLACLVFTAMNWGIAGLSVLAGISGAMAALTGLIGFCPMCALLGRKPVARKLDRNA</sequence>
<evidence type="ECO:0000313" key="4">
    <source>
        <dbReference type="Proteomes" id="UP000650424"/>
    </source>
</evidence>
<feature type="transmembrane region" description="Helical" evidence="1">
    <location>
        <begin position="38"/>
        <end position="62"/>
    </location>
</feature>
<name>A0ABR6ZXJ4_9BURK</name>
<evidence type="ECO:0000256" key="1">
    <source>
        <dbReference type="SAM" id="Phobius"/>
    </source>
</evidence>